<dbReference type="PANTHER" id="PTHR43633:SF1">
    <property type="entry name" value="ALCOHOL DEHYDROGENASE YQHD"/>
    <property type="match status" value="1"/>
</dbReference>
<dbReference type="Pfam" id="PF25137">
    <property type="entry name" value="ADH_Fe_C"/>
    <property type="match status" value="1"/>
</dbReference>
<name>A0A084JBX1_9CLOT</name>
<dbReference type="GO" id="GO:0008106">
    <property type="term" value="F:alcohol dehydrogenase (NADP+) activity"/>
    <property type="evidence" value="ECO:0007669"/>
    <property type="project" value="TreeGrafter"/>
</dbReference>
<evidence type="ECO:0000313" key="4">
    <source>
        <dbReference type="EMBL" id="KEZ86455.1"/>
    </source>
</evidence>
<dbReference type="PROSITE" id="PS00913">
    <property type="entry name" value="ADH_IRON_1"/>
    <property type="match status" value="1"/>
</dbReference>
<sequence length="387" mass="42046">MLNFTLYNPTKLVFGESTIETIGEHLVKSGIRKVLIVYGKGSIMKNGVYDTVVESLENNNIDYIKLSGVKPNPVLSKVQEGIKLAKENEVDGVLAVGGGSVIDSSKAIAAGVCYEGNVWELFEGKGSVKKALSLFTILTLSATGSEMNSGGVVTNEDEGKKWSFGSPLLYPKVSILDPSVQRSLPSNQTANGAIDAISHVFEAYYGGTESTDMLDELSEGIIRTVITHTRELLKDSNNYKSRSELAFAATLALNGLNGVGRKGDWASHSIEHSLSVLNDIAHGSGLAIIMPAWMKYVYKEDVKKFAKFACHVFTINEGSDEEKALKGIEALRDFYKEIGAPITLKEVGVKREELDFIADNAAILAPLGTLKPLKRDDIYNILEIAYE</sequence>
<dbReference type="InterPro" id="IPR044731">
    <property type="entry name" value="BDH-like"/>
</dbReference>
<dbReference type="CDD" id="cd08187">
    <property type="entry name" value="BDH"/>
    <property type="match status" value="1"/>
</dbReference>
<dbReference type="RefSeq" id="WP_035132593.1">
    <property type="nucleotide sequence ID" value="NZ_JPMD01000022.1"/>
</dbReference>
<dbReference type="GO" id="GO:0046872">
    <property type="term" value="F:metal ion binding"/>
    <property type="evidence" value="ECO:0007669"/>
    <property type="project" value="InterPro"/>
</dbReference>
<dbReference type="PANTHER" id="PTHR43633">
    <property type="entry name" value="ALCOHOL DEHYDROGENASE YQHD"/>
    <property type="match status" value="1"/>
</dbReference>
<dbReference type="InterPro" id="IPR018211">
    <property type="entry name" value="ADH_Fe_CS"/>
</dbReference>
<dbReference type="GO" id="GO:0005829">
    <property type="term" value="C:cytosol"/>
    <property type="evidence" value="ECO:0007669"/>
    <property type="project" value="TreeGrafter"/>
</dbReference>
<feature type="domain" description="Fe-containing alcohol dehydrogenase-like C-terminal" evidence="3">
    <location>
        <begin position="189"/>
        <end position="386"/>
    </location>
</feature>
<dbReference type="STRING" id="318464.IO99_09405"/>
<gene>
    <name evidence="4" type="ORF">IO99_09405</name>
</gene>
<evidence type="ECO:0000313" key="5">
    <source>
        <dbReference type="Proteomes" id="UP000028542"/>
    </source>
</evidence>
<organism evidence="4 5">
    <name type="scientific">Clostridium sulfidigenes</name>
    <dbReference type="NCBI Taxonomy" id="318464"/>
    <lineage>
        <taxon>Bacteria</taxon>
        <taxon>Bacillati</taxon>
        <taxon>Bacillota</taxon>
        <taxon>Clostridia</taxon>
        <taxon>Eubacteriales</taxon>
        <taxon>Clostridiaceae</taxon>
        <taxon>Clostridium</taxon>
    </lineage>
</organism>
<keyword evidence="1" id="KW-0560">Oxidoreductase</keyword>
<dbReference type="FunFam" id="3.40.50.1970:FF:000003">
    <property type="entry name" value="Alcohol dehydrogenase, iron-containing"/>
    <property type="match status" value="1"/>
</dbReference>
<evidence type="ECO:0000259" key="2">
    <source>
        <dbReference type="Pfam" id="PF00465"/>
    </source>
</evidence>
<dbReference type="Gene3D" id="1.20.1090.10">
    <property type="entry name" value="Dehydroquinate synthase-like - alpha domain"/>
    <property type="match status" value="1"/>
</dbReference>
<protein>
    <submittedName>
        <fullName evidence="4">Butanol dehydrogenase</fullName>
    </submittedName>
</protein>
<dbReference type="SUPFAM" id="SSF56796">
    <property type="entry name" value="Dehydroquinate synthase-like"/>
    <property type="match status" value="1"/>
</dbReference>
<keyword evidence="5" id="KW-1185">Reference proteome</keyword>
<dbReference type="Pfam" id="PF00465">
    <property type="entry name" value="Fe-ADH"/>
    <property type="match status" value="1"/>
</dbReference>
<feature type="domain" description="Alcohol dehydrogenase iron-type/glycerol dehydrogenase GldA" evidence="2">
    <location>
        <begin position="9"/>
        <end position="178"/>
    </location>
</feature>
<proteinExistence type="predicted"/>
<dbReference type="Gene3D" id="3.40.50.1970">
    <property type="match status" value="1"/>
</dbReference>
<dbReference type="Proteomes" id="UP000028542">
    <property type="component" value="Unassembled WGS sequence"/>
</dbReference>
<reference evidence="4 5" key="1">
    <citation type="submission" date="2014-07" db="EMBL/GenBank/DDBJ databases">
        <title>Draft genome of Clostridium sulfidigenes 113A isolated from sediments associated with methane hydrate from Krishna Godavari basin.</title>
        <authorList>
            <person name="Honkalas V.S."/>
            <person name="Dabir A.P."/>
            <person name="Arora P."/>
            <person name="Dhakephalkar P.K."/>
        </authorList>
    </citation>
    <scope>NUCLEOTIDE SEQUENCE [LARGE SCALE GENOMIC DNA]</scope>
    <source>
        <strain evidence="4 5">113A</strain>
    </source>
</reference>
<dbReference type="InterPro" id="IPR056798">
    <property type="entry name" value="ADH_Fe_C"/>
</dbReference>
<comment type="caution">
    <text evidence="4">The sequence shown here is derived from an EMBL/GenBank/DDBJ whole genome shotgun (WGS) entry which is preliminary data.</text>
</comment>
<dbReference type="GO" id="GO:1990362">
    <property type="term" value="F:butanol dehydrogenase (NAD+) activity"/>
    <property type="evidence" value="ECO:0007669"/>
    <property type="project" value="InterPro"/>
</dbReference>
<evidence type="ECO:0000256" key="1">
    <source>
        <dbReference type="ARBA" id="ARBA00023002"/>
    </source>
</evidence>
<accession>A0A084JBX1</accession>
<dbReference type="eggNOG" id="COG1979">
    <property type="taxonomic scope" value="Bacteria"/>
</dbReference>
<dbReference type="EMBL" id="JPMD01000022">
    <property type="protein sequence ID" value="KEZ86455.1"/>
    <property type="molecule type" value="Genomic_DNA"/>
</dbReference>
<evidence type="ECO:0000259" key="3">
    <source>
        <dbReference type="Pfam" id="PF25137"/>
    </source>
</evidence>
<dbReference type="GO" id="GO:1990002">
    <property type="term" value="F:methylglyoxal reductase (NADPH) (acetol producing) activity"/>
    <property type="evidence" value="ECO:0007669"/>
    <property type="project" value="TreeGrafter"/>
</dbReference>
<dbReference type="AlphaFoldDB" id="A0A084JBX1"/>
<dbReference type="InterPro" id="IPR001670">
    <property type="entry name" value="ADH_Fe/GldA"/>
</dbReference>